<dbReference type="RefSeq" id="WP_048100926.1">
    <property type="nucleotide sequence ID" value="NZ_JBBYJF010000023.1"/>
</dbReference>
<dbReference type="InterPro" id="IPR036291">
    <property type="entry name" value="NAD(P)-bd_dom_sf"/>
</dbReference>
<dbReference type="Gene3D" id="3.40.50.720">
    <property type="entry name" value="NAD(P)-binding Rossmann-like Domain"/>
    <property type="match status" value="1"/>
</dbReference>
<comment type="catalytic activity">
    <reaction evidence="6">
        <text>precorrin-2 + NAD(+) = sirohydrochlorin + NADH + 2 H(+)</text>
        <dbReference type="Rhea" id="RHEA:15613"/>
        <dbReference type="ChEBI" id="CHEBI:15378"/>
        <dbReference type="ChEBI" id="CHEBI:57540"/>
        <dbReference type="ChEBI" id="CHEBI:57945"/>
        <dbReference type="ChEBI" id="CHEBI:58351"/>
        <dbReference type="ChEBI" id="CHEBI:58827"/>
        <dbReference type="EC" id="1.3.1.76"/>
    </reaction>
</comment>
<name>A0A0P9GYC1_9ARCH</name>
<dbReference type="EMBL" id="LKBG01000253">
    <property type="protein sequence ID" value="KQB34163.1"/>
    <property type="molecule type" value="Genomic_DNA"/>
</dbReference>
<gene>
    <name evidence="8" type="ORF">AOG54_01360</name>
    <name evidence="7" type="ORF">SE19_05515</name>
</gene>
<dbReference type="Pfam" id="PF13241">
    <property type="entry name" value="NAD_binding_7"/>
    <property type="match status" value="1"/>
</dbReference>
<comment type="pathway">
    <text evidence="1">Porphyrin-containing compound metabolism; siroheme biosynthesis; sirohydrochlorin from precorrin-2: step 1/1.</text>
</comment>
<dbReference type="EMBL" id="LJCQ01000243">
    <property type="protein sequence ID" value="KPV46449.1"/>
    <property type="molecule type" value="Genomic_DNA"/>
</dbReference>
<comment type="caution">
    <text evidence="7">The sequence shown here is derived from an EMBL/GenBank/DDBJ whole genome shotgun (WGS) entry which is preliminary data.</text>
</comment>
<keyword evidence="9" id="KW-1185">Reference proteome</keyword>
<keyword evidence="5" id="KW-0627">Porphyrin biosynthesis</keyword>
<keyword evidence="4" id="KW-0520">NAD</keyword>
<reference evidence="8 9" key="2">
    <citation type="submission" date="2015-09" db="EMBL/GenBank/DDBJ databases">
        <title>Heavy metals and arsenic resistance mechanisms in polyextremophilic archaea of the family Ferroplasmaceae.</title>
        <authorList>
            <person name="Bulaev A.G."/>
            <person name="Kanygina A.V."/>
        </authorList>
    </citation>
    <scope>NUCLEOTIDE SEQUENCE [LARGE SCALE GENOMIC DNA]</scope>
    <source>
        <strain evidence="8 9">VT</strain>
    </source>
</reference>
<evidence type="ECO:0000256" key="1">
    <source>
        <dbReference type="ARBA" id="ARBA00005010"/>
    </source>
</evidence>
<dbReference type="OrthoDB" id="10510at2157"/>
<dbReference type="GO" id="GO:0043115">
    <property type="term" value="F:precorrin-2 dehydrogenase activity"/>
    <property type="evidence" value="ECO:0007669"/>
    <property type="project" value="UniProtKB-EC"/>
</dbReference>
<organism evidence="7 10">
    <name type="scientific">Acidiplasma aeolicum</name>
    <dbReference type="NCBI Taxonomy" id="507754"/>
    <lineage>
        <taxon>Archaea</taxon>
        <taxon>Methanobacteriati</taxon>
        <taxon>Thermoplasmatota</taxon>
        <taxon>Thermoplasmata</taxon>
        <taxon>Thermoplasmatales</taxon>
        <taxon>Ferroplasmaceae</taxon>
        <taxon>Acidiplasma</taxon>
    </lineage>
</organism>
<dbReference type="PATRIC" id="fig|507754.4.peg.1282"/>
<dbReference type="SUPFAM" id="SSF51735">
    <property type="entry name" value="NAD(P)-binding Rossmann-fold domains"/>
    <property type="match status" value="1"/>
</dbReference>
<dbReference type="PANTHER" id="PTHR35330">
    <property type="entry name" value="SIROHEME BIOSYNTHESIS PROTEIN MET8"/>
    <property type="match status" value="1"/>
</dbReference>
<evidence type="ECO:0000313" key="8">
    <source>
        <dbReference type="EMBL" id="KQB34163.1"/>
    </source>
</evidence>
<keyword evidence="3" id="KW-0560">Oxidoreductase</keyword>
<reference evidence="7 10" key="1">
    <citation type="submission" date="2015-09" db="EMBL/GenBank/DDBJ databases">
        <title>Draft genome sequence of Acidiplasma aeolicum DSM 18409.</title>
        <authorList>
            <person name="Hemp J."/>
        </authorList>
    </citation>
    <scope>NUCLEOTIDE SEQUENCE [LARGE SCALE GENOMIC DNA]</scope>
    <source>
        <strain evidence="7 10">V</strain>
    </source>
</reference>
<sequence length="163" mass="17980">MYNIALNISNKNVLIFGAGRIAERKIKTIIDENCKITVISVNATEYIKALATNGKIRLMLRNGSINDVSKKYFIIFAATSNKELNNEICKTADSMNILCDNVSNHNTSNFISSASMKISGISISINTGGVNPSLAKILKGELYNDIMDGKNEFVKHIKYLLDN</sequence>
<evidence type="ECO:0000256" key="5">
    <source>
        <dbReference type="ARBA" id="ARBA00023244"/>
    </source>
</evidence>
<evidence type="ECO:0000313" key="9">
    <source>
        <dbReference type="Proteomes" id="UP000050320"/>
    </source>
</evidence>
<dbReference type="AlphaFoldDB" id="A0A0P9GYC1"/>
<accession>A0A0P9GYC1</accession>
<dbReference type="UniPathway" id="UPA00262">
    <property type="reaction ID" value="UER00222"/>
</dbReference>
<evidence type="ECO:0000313" key="7">
    <source>
        <dbReference type="EMBL" id="KPV46449.1"/>
    </source>
</evidence>
<dbReference type="PANTHER" id="PTHR35330:SF1">
    <property type="entry name" value="SIROHEME BIOSYNTHESIS PROTEIN MET8"/>
    <property type="match status" value="1"/>
</dbReference>
<dbReference type="InterPro" id="IPR028161">
    <property type="entry name" value="Met8-like"/>
</dbReference>
<dbReference type="NCBIfam" id="TIGR01470">
    <property type="entry name" value="cysG_Nterm"/>
    <property type="match status" value="1"/>
</dbReference>
<evidence type="ECO:0000256" key="6">
    <source>
        <dbReference type="ARBA" id="ARBA00047561"/>
    </source>
</evidence>
<protein>
    <recommendedName>
        <fullName evidence="2">precorrin-2 dehydrogenase</fullName>
        <ecNumber evidence="2">1.3.1.76</ecNumber>
    </recommendedName>
</protein>
<dbReference type="GeneID" id="84221536"/>
<evidence type="ECO:0000256" key="4">
    <source>
        <dbReference type="ARBA" id="ARBA00023027"/>
    </source>
</evidence>
<evidence type="ECO:0000313" key="10">
    <source>
        <dbReference type="Proteomes" id="UP000050515"/>
    </source>
</evidence>
<dbReference type="GO" id="GO:0004325">
    <property type="term" value="F:ferrochelatase activity"/>
    <property type="evidence" value="ECO:0007669"/>
    <property type="project" value="InterPro"/>
</dbReference>
<dbReference type="Proteomes" id="UP000050320">
    <property type="component" value="Unassembled WGS sequence"/>
</dbReference>
<evidence type="ECO:0000256" key="3">
    <source>
        <dbReference type="ARBA" id="ARBA00023002"/>
    </source>
</evidence>
<dbReference type="GO" id="GO:0019354">
    <property type="term" value="P:siroheme biosynthetic process"/>
    <property type="evidence" value="ECO:0007669"/>
    <property type="project" value="UniProtKB-UniPathway"/>
</dbReference>
<dbReference type="EC" id="1.3.1.76" evidence="2"/>
<dbReference type="InterPro" id="IPR006367">
    <property type="entry name" value="Sirohaem_synthase_N"/>
</dbReference>
<evidence type="ECO:0000256" key="2">
    <source>
        <dbReference type="ARBA" id="ARBA00012400"/>
    </source>
</evidence>
<proteinExistence type="predicted"/>
<dbReference type="Proteomes" id="UP000050515">
    <property type="component" value="Unassembled WGS sequence"/>
</dbReference>